<reference evidence="2 3" key="1">
    <citation type="submission" date="2015-10" db="EMBL/GenBank/DDBJ databases">
        <title>Genome analyses suggest a sexual origin of heterokaryosis in a supposedly ancient asexual fungus.</title>
        <authorList>
            <person name="Ropars J."/>
            <person name="Sedzielewska K."/>
            <person name="Noel J."/>
            <person name="Charron P."/>
            <person name="Farinelli L."/>
            <person name="Marton T."/>
            <person name="Kruger M."/>
            <person name="Pelin A."/>
            <person name="Brachmann A."/>
            <person name="Corradi N."/>
        </authorList>
    </citation>
    <scope>NUCLEOTIDE SEQUENCE [LARGE SCALE GENOMIC DNA]</scope>
    <source>
        <strain evidence="2 3">A4</strain>
    </source>
</reference>
<feature type="non-terminal residue" evidence="2">
    <location>
        <position position="256"/>
    </location>
</feature>
<evidence type="ECO:0000256" key="1">
    <source>
        <dbReference type="SAM" id="MobiDB-lite"/>
    </source>
</evidence>
<dbReference type="VEuPathDB" id="FungiDB:FUN_008165"/>
<protein>
    <submittedName>
        <fullName evidence="2">Uncharacterized protein</fullName>
    </submittedName>
</protein>
<dbReference type="EMBL" id="LLXI01003023">
    <property type="protein sequence ID" value="PKY58464.1"/>
    <property type="molecule type" value="Genomic_DNA"/>
</dbReference>
<evidence type="ECO:0000313" key="3">
    <source>
        <dbReference type="Proteomes" id="UP000234323"/>
    </source>
</evidence>
<dbReference type="VEuPathDB" id="FungiDB:RhiirFUN_001169"/>
<feature type="region of interest" description="Disordered" evidence="1">
    <location>
        <begin position="235"/>
        <end position="256"/>
    </location>
</feature>
<feature type="non-terminal residue" evidence="2">
    <location>
        <position position="1"/>
    </location>
</feature>
<sequence>PEQEGYYLTNISSGECLICLDYIWNGSFRNVCKHCHAARLCEKSLHAEDIHTYMREIKTQLVVYFKNKERIVPAEKKNKLIYEGDVDVAYNEILRLFELQGSRTFWPNNIQSDLNKDPFRPELNSNKRKFSTTGAPPKPSAKPRKPSRILCSLENNESFSTQQRTTKRTRKQIRTHKENAKNKPNLESLPYEDQSKKNGNDLTLYSPGYFDFNTTILPYTTTNTTNIPLSLHMNNSSQPTYSTHTILDSSFNSSQE</sequence>
<feature type="compositionally biased region" description="Basic residues" evidence="1">
    <location>
        <begin position="165"/>
        <end position="174"/>
    </location>
</feature>
<proteinExistence type="predicted"/>
<feature type="region of interest" description="Disordered" evidence="1">
    <location>
        <begin position="116"/>
        <end position="200"/>
    </location>
</feature>
<evidence type="ECO:0000313" key="2">
    <source>
        <dbReference type="EMBL" id="PKY58464.1"/>
    </source>
</evidence>
<accession>A0A2I1HHW4</accession>
<organism evidence="2 3">
    <name type="scientific">Rhizophagus irregularis</name>
    <dbReference type="NCBI Taxonomy" id="588596"/>
    <lineage>
        <taxon>Eukaryota</taxon>
        <taxon>Fungi</taxon>
        <taxon>Fungi incertae sedis</taxon>
        <taxon>Mucoromycota</taxon>
        <taxon>Glomeromycotina</taxon>
        <taxon>Glomeromycetes</taxon>
        <taxon>Glomerales</taxon>
        <taxon>Glomeraceae</taxon>
        <taxon>Rhizophagus</taxon>
    </lineage>
</organism>
<keyword evidence="3" id="KW-1185">Reference proteome</keyword>
<comment type="caution">
    <text evidence="2">The sequence shown here is derived from an EMBL/GenBank/DDBJ whole genome shotgun (WGS) entry which is preliminary data.</text>
</comment>
<gene>
    <name evidence="2" type="ORF">RhiirA4_480397</name>
</gene>
<name>A0A2I1HHW4_9GLOM</name>
<dbReference type="VEuPathDB" id="FungiDB:RhiirA1_507803"/>
<dbReference type="AlphaFoldDB" id="A0A2I1HHW4"/>
<dbReference type="Proteomes" id="UP000234323">
    <property type="component" value="Unassembled WGS sequence"/>
</dbReference>